<dbReference type="InterPro" id="IPR007607">
    <property type="entry name" value="BacA/B"/>
</dbReference>
<dbReference type="Pfam" id="PF04519">
    <property type="entry name" value="Bactofilin"/>
    <property type="match status" value="1"/>
</dbReference>
<feature type="region of interest" description="Disordered" evidence="1">
    <location>
        <begin position="1"/>
        <end position="25"/>
    </location>
</feature>
<feature type="transmembrane region" description="Helical" evidence="2">
    <location>
        <begin position="335"/>
        <end position="360"/>
    </location>
</feature>
<dbReference type="RefSeq" id="WP_306883373.1">
    <property type="nucleotide sequence ID" value="NZ_JAUSUL010000001.1"/>
</dbReference>
<evidence type="ECO:0000313" key="3">
    <source>
        <dbReference type="EMBL" id="MDQ0313570.1"/>
    </source>
</evidence>
<dbReference type="EMBL" id="JAUSUL010000001">
    <property type="protein sequence ID" value="MDQ0313570.1"/>
    <property type="molecule type" value="Genomic_DNA"/>
</dbReference>
<keyword evidence="2" id="KW-1133">Transmembrane helix</keyword>
<sequence>MAPKRADEGFRPTHRGGRHRPDVEPDGRLRRAVCRGLTIRKAVAAALQAGAVIVAALSGGAAAHAQTVPGTGEEVVLSASRDDMQFLAGRSVTISADVRNDVVAAGQDVTIDGAEVGTAIIAGYEVSLVSGAASDLISVADRLSISGEVQDDMIAAARRIAITSSGTVTGDARLAAETLQIDGRMAGSLKAAARRIVLNGTFETRIDVIAQHIVIGENAQLRGGLEYRSPDPPQIAEGAQIDGEITRKELNLPDLRKIGLALIGIGLVLAVSWLICVIAMLSLIQAAFPGLGLGAATRALDRPLASLGLGVAVVLGGLVLSMTLIVSVLGLPAGLALLPALAMIKLFGLAAASLAVGLLLRRALRGPGIPGVGSQIGWLIAGTIVLVLVLFIPFVGGLVALLVLLAGIGAMMAEAWVRLRPGGEAQ</sequence>
<feature type="transmembrane region" description="Helical" evidence="2">
    <location>
        <begin position="304"/>
        <end position="329"/>
    </location>
</feature>
<feature type="transmembrane region" description="Helical" evidence="2">
    <location>
        <begin position="398"/>
        <end position="417"/>
    </location>
</feature>
<comment type="caution">
    <text evidence="3">The sequence shown here is derived from an EMBL/GenBank/DDBJ whole genome shotgun (WGS) entry which is preliminary data.</text>
</comment>
<evidence type="ECO:0000313" key="4">
    <source>
        <dbReference type="Proteomes" id="UP001229244"/>
    </source>
</evidence>
<feature type="compositionally biased region" description="Basic and acidic residues" evidence="1">
    <location>
        <begin position="1"/>
        <end position="11"/>
    </location>
</feature>
<evidence type="ECO:0000256" key="1">
    <source>
        <dbReference type="SAM" id="MobiDB-lite"/>
    </source>
</evidence>
<evidence type="ECO:0000256" key="2">
    <source>
        <dbReference type="SAM" id="Phobius"/>
    </source>
</evidence>
<keyword evidence="2" id="KW-0472">Membrane</keyword>
<keyword evidence="2" id="KW-0812">Transmembrane</keyword>
<gene>
    <name evidence="3" type="ORF">J2S73_000007</name>
</gene>
<accession>A0AAE3VKQ2</accession>
<name>A0AAE3VKQ2_9HYPH</name>
<organism evidence="3 4">
    <name type="scientific">Amorphus orientalis</name>
    <dbReference type="NCBI Taxonomy" id="649198"/>
    <lineage>
        <taxon>Bacteria</taxon>
        <taxon>Pseudomonadati</taxon>
        <taxon>Pseudomonadota</taxon>
        <taxon>Alphaproteobacteria</taxon>
        <taxon>Hyphomicrobiales</taxon>
        <taxon>Amorphaceae</taxon>
        <taxon>Amorphus</taxon>
    </lineage>
</organism>
<feature type="transmembrane region" description="Helical" evidence="2">
    <location>
        <begin position="372"/>
        <end position="392"/>
    </location>
</feature>
<proteinExistence type="predicted"/>
<keyword evidence="4" id="KW-1185">Reference proteome</keyword>
<reference evidence="3" key="1">
    <citation type="submission" date="2023-07" db="EMBL/GenBank/DDBJ databases">
        <title>Genomic Encyclopedia of Type Strains, Phase IV (KMG-IV): sequencing the most valuable type-strain genomes for metagenomic binning, comparative biology and taxonomic classification.</title>
        <authorList>
            <person name="Goeker M."/>
        </authorList>
    </citation>
    <scope>NUCLEOTIDE SEQUENCE</scope>
    <source>
        <strain evidence="3">DSM 21202</strain>
    </source>
</reference>
<protein>
    <submittedName>
        <fullName evidence="3">Cytoskeletal protein CcmA (Bactofilin family)</fullName>
    </submittedName>
</protein>
<feature type="transmembrane region" description="Helical" evidence="2">
    <location>
        <begin position="258"/>
        <end position="284"/>
    </location>
</feature>
<dbReference type="Proteomes" id="UP001229244">
    <property type="component" value="Unassembled WGS sequence"/>
</dbReference>
<dbReference type="AlphaFoldDB" id="A0AAE3VKQ2"/>